<organism evidence="3 4">
    <name type="scientific">Rhodoferax potami</name>
    <dbReference type="NCBI Taxonomy" id="3068338"/>
    <lineage>
        <taxon>Bacteria</taxon>
        <taxon>Pseudomonadati</taxon>
        <taxon>Pseudomonadota</taxon>
        <taxon>Betaproteobacteria</taxon>
        <taxon>Burkholderiales</taxon>
        <taxon>Comamonadaceae</taxon>
        <taxon>Rhodoferax</taxon>
    </lineage>
</organism>
<dbReference type="PANTHER" id="PTHR35399">
    <property type="entry name" value="SLR8030 PROTEIN"/>
    <property type="match status" value="1"/>
</dbReference>
<name>A0ABU3KQH7_9BURK</name>
<sequence>MTDNTRSSSDIFNNEDSNTTANPHIDQIMSARLNRRGLLLGGMGAAATSLFGAGALTGCATASTSAGAATGMAAPLSSLGFTAVGKSLADKVVVPAGYDVQVIYALGDPLKASTPAFKNDGTDTDWDNRAGDHHDGMEYFGLDANGKPSANGISRGLLAVNHEATTDQKLSSFFIHANGGASTLPRPAAEVEKELSIHGLSVVEVEAKAGQWSYKQASNYNRRITPTTEVIISGPAKGSEHLVTKFSPDATRARGTLNNCGTGKTPWGTFVSGEENWFGYFHRDAKDDDRRGKKDKSVTGLVRYGRPAGAASRHGWESAGADDKFVRWNNGALAANARADYRNEMNTFGFVVEMDAYDGQQLVRKRTGLGRFAHESVSFAKAVAGQPIVAYMGDDSRGEYMYKFVSAAKWDAADANASNRIAVGDKYLDKGTLFVASFKDDGTGTWIELSMNNPIVAANPDFEFKSDADVAIFTRLAADAVSATKMDRPEWGGINPRTGDFYMTLTNNSNRTVDGDMGADAANPRVYSDMKNGKESKGNVNGHIIRVAQANPADTAFKWDIYLFASEADADKTKVNLSNLTDENDMSAPDGLAFSPATGLCWIQTDDSAYTDKTNCMLLAGIPGKVGDGGKKSLSYKRPDGSEKRVDTYMGKSQSPDILKRFLVGPVDCEITGLCETPDGKALFINIQHPGENTPMAEVGNPAKYTSQWPANAGYGAGKRPRSATIVITKKDGGVIGS</sequence>
<dbReference type="Pfam" id="PF05787">
    <property type="entry name" value="PhoX"/>
    <property type="match status" value="1"/>
</dbReference>
<gene>
    <name evidence="3" type="ORF">RAE19_15015</name>
</gene>
<feature type="transmembrane region" description="Helical" evidence="2">
    <location>
        <begin position="37"/>
        <end position="56"/>
    </location>
</feature>
<evidence type="ECO:0000256" key="1">
    <source>
        <dbReference type="SAM" id="MobiDB-lite"/>
    </source>
</evidence>
<keyword evidence="4" id="KW-1185">Reference proteome</keyword>
<dbReference type="EMBL" id="JAVBIK010000001">
    <property type="protein sequence ID" value="MDT7520006.1"/>
    <property type="molecule type" value="Genomic_DNA"/>
</dbReference>
<dbReference type="PANTHER" id="PTHR35399:SF2">
    <property type="entry name" value="DUF839 DOMAIN-CONTAINING PROTEIN"/>
    <property type="match status" value="1"/>
</dbReference>
<keyword evidence="2" id="KW-1133">Transmembrane helix</keyword>
<accession>A0ABU3KQH7</accession>
<keyword evidence="2" id="KW-0812">Transmembrane</keyword>
<reference evidence="3 4" key="1">
    <citation type="submission" date="2023-08" db="EMBL/GenBank/DDBJ databases">
        <title>Rhodoferax potami sp. nov. and Rhodoferax mekongensis sp. nov., isolated from the Mekong River in Thailand.</title>
        <authorList>
            <person name="Kitikhun S."/>
            <person name="Charoenyingcharoen P."/>
            <person name="Siriarchawattana P."/>
            <person name="Likhitrattanapisal S."/>
            <person name="Nilsakha T."/>
            <person name="Chanpet A."/>
            <person name="Rattanawaree P."/>
            <person name="Ingsriswang S."/>
        </authorList>
    </citation>
    <scope>NUCLEOTIDE SEQUENCE [LARGE SCALE GENOMIC DNA]</scope>
    <source>
        <strain evidence="3 4">TBRC 17660</strain>
    </source>
</reference>
<evidence type="ECO:0000313" key="3">
    <source>
        <dbReference type="EMBL" id="MDT7520006.1"/>
    </source>
</evidence>
<feature type="compositionally biased region" description="Polar residues" evidence="1">
    <location>
        <begin position="1"/>
        <end position="22"/>
    </location>
</feature>
<dbReference type="Proteomes" id="UP001321700">
    <property type="component" value="Unassembled WGS sequence"/>
</dbReference>
<keyword evidence="2" id="KW-0472">Membrane</keyword>
<evidence type="ECO:0000313" key="4">
    <source>
        <dbReference type="Proteomes" id="UP001321700"/>
    </source>
</evidence>
<comment type="caution">
    <text evidence="3">The sequence shown here is derived from an EMBL/GenBank/DDBJ whole genome shotgun (WGS) entry which is preliminary data.</text>
</comment>
<dbReference type="RefSeq" id="WP_313875644.1">
    <property type="nucleotide sequence ID" value="NZ_JAVBIK010000001.1"/>
</dbReference>
<evidence type="ECO:0000256" key="2">
    <source>
        <dbReference type="SAM" id="Phobius"/>
    </source>
</evidence>
<proteinExistence type="predicted"/>
<dbReference type="InterPro" id="IPR006311">
    <property type="entry name" value="TAT_signal"/>
</dbReference>
<feature type="region of interest" description="Disordered" evidence="1">
    <location>
        <begin position="1"/>
        <end position="23"/>
    </location>
</feature>
<dbReference type="PROSITE" id="PS51318">
    <property type="entry name" value="TAT"/>
    <property type="match status" value="1"/>
</dbReference>
<protein>
    <submittedName>
        <fullName evidence="3">PhoX family phosphatase</fullName>
    </submittedName>
</protein>
<dbReference type="InterPro" id="IPR008557">
    <property type="entry name" value="PhoX"/>
</dbReference>